<dbReference type="EMBL" id="JAIWYP010000003">
    <property type="protein sequence ID" value="KAH3849106.1"/>
    <property type="molecule type" value="Genomic_DNA"/>
</dbReference>
<dbReference type="InterPro" id="IPR027417">
    <property type="entry name" value="P-loop_NTPase"/>
</dbReference>
<reference evidence="4" key="2">
    <citation type="submission" date="2020-11" db="EMBL/GenBank/DDBJ databases">
        <authorList>
            <person name="McCartney M.A."/>
            <person name="Auch B."/>
            <person name="Kono T."/>
            <person name="Mallez S."/>
            <person name="Becker A."/>
            <person name="Gohl D.M."/>
            <person name="Silverstein K.A.T."/>
            <person name="Koren S."/>
            <person name="Bechman K.B."/>
            <person name="Herman A."/>
            <person name="Abrahante J.E."/>
            <person name="Garbe J."/>
        </authorList>
    </citation>
    <scope>NUCLEOTIDE SEQUENCE</scope>
    <source>
        <strain evidence="4">Duluth1</strain>
        <tissue evidence="4">Whole animal</tissue>
    </source>
</reference>
<dbReference type="Gene3D" id="3.40.50.300">
    <property type="entry name" value="P-loop containing nucleotide triphosphate hydrolases"/>
    <property type="match status" value="1"/>
</dbReference>
<evidence type="ECO:0000313" key="5">
    <source>
        <dbReference type="Proteomes" id="UP000828390"/>
    </source>
</evidence>
<dbReference type="AlphaFoldDB" id="A0A9D4QZ64"/>
<evidence type="ECO:0000256" key="1">
    <source>
        <dbReference type="ARBA" id="ARBA00022741"/>
    </source>
</evidence>
<accession>A0A9D4QZ64</accession>
<dbReference type="PANTHER" id="PTHR46312">
    <property type="entry name" value="NACHT DOMAIN-CONTAINING PROTEIN"/>
    <property type="match status" value="1"/>
</dbReference>
<gene>
    <name evidence="4" type="ORF">DPMN_091499</name>
</gene>
<dbReference type="GO" id="GO:0005524">
    <property type="term" value="F:ATP binding"/>
    <property type="evidence" value="ECO:0007669"/>
    <property type="project" value="UniProtKB-KW"/>
</dbReference>
<dbReference type="SUPFAM" id="SSF52540">
    <property type="entry name" value="P-loop containing nucleoside triphosphate hydrolases"/>
    <property type="match status" value="1"/>
</dbReference>
<organism evidence="4 5">
    <name type="scientific">Dreissena polymorpha</name>
    <name type="common">Zebra mussel</name>
    <name type="synonym">Mytilus polymorpha</name>
    <dbReference type="NCBI Taxonomy" id="45954"/>
    <lineage>
        <taxon>Eukaryota</taxon>
        <taxon>Metazoa</taxon>
        <taxon>Spiralia</taxon>
        <taxon>Lophotrochozoa</taxon>
        <taxon>Mollusca</taxon>
        <taxon>Bivalvia</taxon>
        <taxon>Autobranchia</taxon>
        <taxon>Heteroconchia</taxon>
        <taxon>Euheterodonta</taxon>
        <taxon>Imparidentia</taxon>
        <taxon>Neoheterodontei</taxon>
        <taxon>Myida</taxon>
        <taxon>Dreissenoidea</taxon>
        <taxon>Dreissenidae</taxon>
        <taxon>Dreissena</taxon>
    </lineage>
</organism>
<dbReference type="InterPro" id="IPR007111">
    <property type="entry name" value="NACHT_NTPase"/>
</dbReference>
<dbReference type="InterPro" id="IPR032675">
    <property type="entry name" value="LRR_dom_sf"/>
</dbReference>
<dbReference type="SUPFAM" id="SSF52047">
    <property type="entry name" value="RNI-like"/>
    <property type="match status" value="1"/>
</dbReference>
<name>A0A9D4QZ64_DREPO</name>
<dbReference type="SUPFAM" id="SSF52058">
    <property type="entry name" value="L domain-like"/>
    <property type="match status" value="1"/>
</dbReference>
<evidence type="ECO:0000313" key="4">
    <source>
        <dbReference type="EMBL" id="KAH3849106.1"/>
    </source>
</evidence>
<evidence type="ECO:0000259" key="3">
    <source>
        <dbReference type="Pfam" id="PF05729"/>
    </source>
</evidence>
<sequence length="864" mass="98841">MPSVDIQLQKIYVTPRIWKIEIENNGTRKRTIEIHQYSDIIYKNCNINRRIFLQGDAGKGKSTFATQIVHDWCNESSLRISQNSENFTDVEILQEFRFLFHIELRHSIDGRDVETIIKEQIIDEIYAGEERSEINKLLSDILKKETCLVVQDGLDEWYDTKGKIPFPLTVTTHKHCTTLITTRPYKMTDPKIKDSQIDCLIELDGVSDPYMLCEKWLLCLNSNTRPETFKDYVRRYRLENLLSTPLNTTMIVWTWLGNSQDCLGSLCEIYTNIIEALLMKANNKTGYFQTPPVQCFQKTTHIQPYMAEVDALSKLAFHQLFGREKARSLVFSNRDLSRYLLEDQKVFALKSGILSETRISTVNKLEPTLSFFHKTVQEFLAAFYISRDNTVESFQNIFGNFEDSFDDMKQVFLYLCGLNIGAANKLSIILDAQYSKLHPYSVQSIIAKGYDEAIANRTREIDIHLKLSTIDLSLSNETEMKILQMNKSNIISLKVDDAGISLQYVQEIVSLSAHCLENLELQLDSEYGELKLSSCRNIKTLNIIGKVTLLPKKLRDFRYLEALTLWCRCDNLDLSMCNSLKELELGGEEIILMPNSQFKLNMLQSLILACKCNLLELSMCPNLEKIELSEPVTLSLNAFIRLSNIKSISLYGPFEMLDLSSCPNLESVCFSEEVKMYPNTLRRTLNIKSITISCPCESLDLSLFPHLADVEIQGQVTLEPDAFYELRQLKLLILKCNCAGLDLSSCKRLKNVQLKGSVILIPNAFKNLHNLIYLRLDCYCSSLDLSTCYNLELVEIEGQMTLASNALTNLSELVTLTLHCTSKDLDLSSCINLHKLDIGENVLLLPNTLTNLHNLRDPNQRRNV</sequence>
<reference evidence="4" key="1">
    <citation type="journal article" date="2019" name="bioRxiv">
        <title>The Genome of the Zebra Mussel, Dreissena polymorpha: A Resource for Invasive Species Research.</title>
        <authorList>
            <person name="McCartney M.A."/>
            <person name="Auch B."/>
            <person name="Kono T."/>
            <person name="Mallez S."/>
            <person name="Zhang Y."/>
            <person name="Obille A."/>
            <person name="Becker A."/>
            <person name="Abrahante J.E."/>
            <person name="Garbe J."/>
            <person name="Badalamenti J.P."/>
            <person name="Herman A."/>
            <person name="Mangelson H."/>
            <person name="Liachko I."/>
            <person name="Sullivan S."/>
            <person name="Sone E.D."/>
            <person name="Koren S."/>
            <person name="Silverstein K.A.T."/>
            <person name="Beckman K.B."/>
            <person name="Gohl D.M."/>
        </authorList>
    </citation>
    <scope>NUCLEOTIDE SEQUENCE</scope>
    <source>
        <strain evidence="4">Duluth1</strain>
        <tissue evidence="4">Whole animal</tissue>
    </source>
</reference>
<dbReference type="OrthoDB" id="6286738at2759"/>
<dbReference type="Proteomes" id="UP000828390">
    <property type="component" value="Unassembled WGS sequence"/>
</dbReference>
<keyword evidence="2" id="KW-0067">ATP-binding</keyword>
<proteinExistence type="predicted"/>
<dbReference type="PANTHER" id="PTHR46312:SF2">
    <property type="entry name" value="NUCLEOTIDE-BINDING OLIGOMERIZATION DOMAIN-CONTAINING PROTEIN 2-LIKE"/>
    <property type="match status" value="1"/>
</dbReference>
<dbReference type="Pfam" id="PF05729">
    <property type="entry name" value="NACHT"/>
    <property type="match status" value="1"/>
</dbReference>
<keyword evidence="1" id="KW-0547">Nucleotide-binding</keyword>
<comment type="caution">
    <text evidence="4">The sequence shown here is derived from an EMBL/GenBank/DDBJ whole genome shotgun (WGS) entry which is preliminary data.</text>
</comment>
<evidence type="ECO:0000256" key="2">
    <source>
        <dbReference type="ARBA" id="ARBA00022840"/>
    </source>
</evidence>
<keyword evidence="5" id="KW-1185">Reference proteome</keyword>
<feature type="domain" description="NACHT" evidence="3">
    <location>
        <begin position="49"/>
        <end position="187"/>
    </location>
</feature>
<dbReference type="Gene3D" id="3.80.10.10">
    <property type="entry name" value="Ribonuclease Inhibitor"/>
    <property type="match status" value="2"/>
</dbReference>
<protein>
    <recommendedName>
        <fullName evidence="3">NACHT domain-containing protein</fullName>
    </recommendedName>
</protein>